<dbReference type="PANTHER" id="PTHR43648:SF1">
    <property type="entry name" value="ELECTRON TRANSFER FLAVOPROTEIN BETA SUBUNIT LYSINE METHYLTRANSFERASE"/>
    <property type="match status" value="1"/>
</dbReference>
<keyword evidence="2" id="KW-0808">Transferase</keyword>
<evidence type="ECO:0000256" key="2">
    <source>
        <dbReference type="ARBA" id="ARBA00022679"/>
    </source>
</evidence>
<keyword evidence="4" id="KW-1185">Reference proteome</keyword>
<dbReference type="CDD" id="cd02440">
    <property type="entry name" value="AdoMet_MTases"/>
    <property type="match status" value="1"/>
</dbReference>
<dbReference type="InterPro" id="IPR050078">
    <property type="entry name" value="Ribosomal_L11_MeTrfase_PrmA"/>
</dbReference>
<dbReference type="GO" id="GO:0032259">
    <property type="term" value="P:methylation"/>
    <property type="evidence" value="ECO:0007669"/>
    <property type="project" value="UniProtKB-KW"/>
</dbReference>
<evidence type="ECO:0000256" key="1">
    <source>
        <dbReference type="ARBA" id="ARBA00022603"/>
    </source>
</evidence>
<dbReference type="KEGG" id="scor:J3U87_03885"/>
<dbReference type="Proteomes" id="UP000663929">
    <property type="component" value="Chromosome"/>
</dbReference>
<dbReference type="InterPro" id="IPR029063">
    <property type="entry name" value="SAM-dependent_MTases_sf"/>
</dbReference>
<dbReference type="PANTHER" id="PTHR43648">
    <property type="entry name" value="ELECTRON TRANSFER FLAVOPROTEIN BETA SUBUNIT LYSINE METHYLTRANSFERASE"/>
    <property type="match status" value="1"/>
</dbReference>
<protein>
    <submittedName>
        <fullName evidence="3">50S ribosomal protein L11 methyltransferase</fullName>
    </submittedName>
</protein>
<keyword evidence="1 3" id="KW-0489">Methyltransferase</keyword>
<dbReference type="Pfam" id="PF06325">
    <property type="entry name" value="PrmA"/>
    <property type="match status" value="1"/>
</dbReference>
<dbReference type="GO" id="GO:0008276">
    <property type="term" value="F:protein methyltransferase activity"/>
    <property type="evidence" value="ECO:0007669"/>
    <property type="project" value="TreeGrafter"/>
</dbReference>
<organism evidence="3 4">
    <name type="scientific">Sulfidibacter corallicola</name>
    <dbReference type="NCBI Taxonomy" id="2818388"/>
    <lineage>
        <taxon>Bacteria</taxon>
        <taxon>Pseudomonadati</taxon>
        <taxon>Acidobacteriota</taxon>
        <taxon>Holophagae</taxon>
        <taxon>Acanthopleuribacterales</taxon>
        <taxon>Acanthopleuribacteraceae</taxon>
        <taxon>Sulfidibacter</taxon>
    </lineage>
</organism>
<keyword evidence="3" id="KW-0689">Ribosomal protein</keyword>
<keyword evidence="3" id="KW-0687">Ribonucleoprotein</keyword>
<accession>A0A8A4TRE4</accession>
<dbReference type="RefSeq" id="WP_237381716.1">
    <property type="nucleotide sequence ID" value="NZ_CP071793.1"/>
</dbReference>
<gene>
    <name evidence="3" type="ORF">J3U87_03885</name>
</gene>
<name>A0A8A4TRE4_SULCO</name>
<dbReference type="SUPFAM" id="SSF53335">
    <property type="entry name" value="S-adenosyl-L-methionine-dependent methyltransferases"/>
    <property type="match status" value="1"/>
</dbReference>
<evidence type="ECO:0000313" key="4">
    <source>
        <dbReference type="Proteomes" id="UP000663929"/>
    </source>
</evidence>
<dbReference type="GO" id="GO:0005840">
    <property type="term" value="C:ribosome"/>
    <property type="evidence" value="ECO:0007669"/>
    <property type="project" value="UniProtKB-KW"/>
</dbReference>
<reference evidence="3" key="1">
    <citation type="submission" date="2021-03" db="EMBL/GenBank/DDBJ databases">
        <title>Acanthopleuribacteraceae sp. M133.</title>
        <authorList>
            <person name="Wang G."/>
        </authorList>
    </citation>
    <scope>NUCLEOTIDE SEQUENCE</scope>
    <source>
        <strain evidence="3">M133</strain>
    </source>
</reference>
<sequence length="280" mass="31389">MKRVTLFVHLPEQEDYAEQWLWADGASSVSSKPPGHPDRSLEAMYEELDDVSFHARLEEAARSWPGEVPPAATSEVDEKNWQVQWRENFTPLQAGRFRLVGEWEDLPADDDTIWIYPGQAFGTGQHETTRLVLEHMETIPFERARVLDIGCGTGILSIAAEKLGAAEVFGFDADPDCAENMAHHLRINESRRIELSIGTLDDFSLASGSYDVVLANITLNVLREVWPLCKGLLKPKGHLISSGILLEQKEEAEAQLHDLGFDIYRHTGLGEWVMLAARIS</sequence>
<dbReference type="Gene3D" id="3.40.50.150">
    <property type="entry name" value="Vaccinia Virus protein VP39"/>
    <property type="match status" value="1"/>
</dbReference>
<dbReference type="EMBL" id="CP071793">
    <property type="protein sequence ID" value="QTD51588.1"/>
    <property type="molecule type" value="Genomic_DNA"/>
</dbReference>
<dbReference type="AlphaFoldDB" id="A0A8A4TRE4"/>
<proteinExistence type="predicted"/>
<evidence type="ECO:0000313" key="3">
    <source>
        <dbReference type="EMBL" id="QTD51588.1"/>
    </source>
</evidence>